<evidence type="ECO:0000313" key="7">
    <source>
        <dbReference type="EMBL" id="OQX09479.1"/>
    </source>
</evidence>
<comment type="subcellular location">
    <subcellularLocation>
        <location evidence="1">Membrane</location>
        <topology evidence="1">Multi-pass membrane protein</topology>
    </subcellularLocation>
</comment>
<feature type="domain" description="NfeD-like C-terminal" evidence="6">
    <location>
        <begin position="95"/>
        <end position="148"/>
    </location>
</feature>
<dbReference type="InterPro" id="IPR052165">
    <property type="entry name" value="Membrane_assoc_protease"/>
</dbReference>
<dbReference type="STRING" id="1123401.GCA_000621325_01758"/>
<dbReference type="EMBL" id="MTEJ01000141">
    <property type="protein sequence ID" value="OQX09479.1"/>
    <property type="molecule type" value="Genomic_DNA"/>
</dbReference>
<dbReference type="InterPro" id="IPR012340">
    <property type="entry name" value="NA-bd_OB-fold"/>
</dbReference>
<dbReference type="AlphaFoldDB" id="A0A1Y1QMQ8"/>
<dbReference type="InterPro" id="IPR002810">
    <property type="entry name" value="NfeD-like_C"/>
</dbReference>
<dbReference type="PANTHER" id="PTHR33507">
    <property type="entry name" value="INNER MEMBRANE PROTEIN YBBJ"/>
    <property type="match status" value="1"/>
</dbReference>
<protein>
    <recommendedName>
        <fullName evidence="6">NfeD-like C-terminal domain-containing protein</fullName>
    </recommendedName>
</protein>
<evidence type="ECO:0000256" key="5">
    <source>
        <dbReference type="SAM" id="Phobius"/>
    </source>
</evidence>
<name>A0A1Y1QMQ8_9GAMM</name>
<gene>
    <name evidence="7" type="ORF">BWK73_22640</name>
</gene>
<dbReference type="GO" id="GO:0005886">
    <property type="term" value="C:plasma membrane"/>
    <property type="evidence" value="ECO:0007669"/>
    <property type="project" value="TreeGrafter"/>
</dbReference>
<dbReference type="Gene3D" id="2.40.50.140">
    <property type="entry name" value="Nucleic acid-binding proteins"/>
    <property type="match status" value="1"/>
</dbReference>
<keyword evidence="2 5" id="KW-0812">Transmembrane</keyword>
<proteinExistence type="predicted"/>
<evidence type="ECO:0000256" key="3">
    <source>
        <dbReference type="ARBA" id="ARBA00022989"/>
    </source>
</evidence>
<reference evidence="7 8" key="1">
    <citation type="submission" date="2017-01" db="EMBL/GenBank/DDBJ databases">
        <title>Novel large sulfur bacteria in the metagenomes of groundwater-fed chemosynthetic microbial mats in the Lake Huron basin.</title>
        <authorList>
            <person name="Sharrar A.M."/>
            <person name="Flood B.E."/>
            <person name="Bailey J.V."/>
            <person name="Jones D.S."/>
            <person name="Biddanda B."/>
            <person name="Ruberg S.A."/>
            <person name="Marcus D.N."/>
            <person name="Dick G.J."/>
        </authorList>
    </citation>
    <scope>NUCLEOTIDE SEQUENCE [LARGE SCALE GENOMIC DNA]</scope>
    <source>
        <strain evidence="7">A8</strain>
    </source>
</reference>
<sequence length="151" mass="16626">MNITLNAPEFWHWLIFGMLLMALEVLAPAMVVMWFGFGAIVAGIALWLIPSLSLGVQILIFALVSIVSVFGWRKSGFREENIHSDTPELNNRLHSHIGKDYVLTEAIHNGRGTIRVGDTAWRVSGADLPAGTRVRVTGVDGVIFTVEKSVE</sequence>
<feature type="transmembrane region" description="Helical" evidence="5">
    <location>
        <begin position="47"/>
        <end position="72"/>
    </location>
</feature>
<feature type="transmembrane region" description="Helical" evidence="5">
    <location>
        <begin position="12"/>
        <end position="35"/>
    </location>
</feature>
<evidence type="ECO:0000259" key="6">
    <source>
        <dbReference type="Pfam" id="PF01957"/>
    </source>
</evidence>
<organism evidence="7 8">
    <name type="scientific">Thiothrix lacustris</name>
    <dbReference type="NCBI Taxonomy" id="525917"/>
    <lineage>
        <taxon>Bacteria</taxon>
        <taxon>Pseudomonadati</taxon>
        <taxon>Pseudomonadota</taxon>
        <taxon>Gammaproteobacteria</taxon>
        <taxon>Thiotrichales</taxon>
        <taxon>Thiotrichaceae</taxon>
        <taxon>Thiothrix</taxon>
    </lineage>
</organism>
<dbReference type="Pfam" id="PF01957">
    <property type="entry name" value="NfeD"/>
    <property type="match status" value="1"/>
</dbReference>
<dbReference type="Proteomes" id="UP000192491">
    <property type="component" value="Unassembled WGS sequence"/>
</dbReference>
<evidence type="ECO:0000256" key="1">
    <source>
        <dbReference type="ARBA" id="ARBA00004141"/>
    </source>
</evidence>
<keyword evidence="3 5" id="KW-1133">Transmembrane helix</keyword>
<comment type="caution">
    <text evidence="7">The sequence shown here is derived from an EMBL/GenBank/DDBJ whole genome shotgun (WGS) entry which is preliminary data.</text>
</comment>
<evidence type="ECO:0000256" key="2">
    <source>
        <dbReference type="ARBA" id="ARBA00022692"/>
    </source>
</evidence>
<accession>A0A1Y1QMQ8</accession>
<evidence type="ECO:0000313" key="8">
    <source>
        <dbReference type="Proteomes" id="UP000192491"/>
    </source>
</evidence>
<evidence type="ECO:0000256" key="4">
    <source>
        <dbReference type="ARBA" id="ARBA00023136"/>
    </source>
</evidence>
<keyword evidence="4 5" id="KW-0472">Membrane</keyword>
<dbReference type="PANTHER" id="PTHR33507:SF3">
    <property type="entry name" value="INNER MEMBRANE PROTEIN YBBJ"/>
    <property type="match status" value="1"/>
</dbReference>